<accession>A0A3G3K337</accession>
<evidence type="ECO:0000259" key="1">
    <source>
        <dbReference type="PROSITE" id="PS51832"/>
    </source>
</evidence>
<keyword evidence="3" id="KW-1185">Reference proteome</keyword>
<dbReference type="Gene3D" id="1.10.3210.10">
    <property type="entry name" value="Hypothetical protein af1432"/>
    <property type="match status" value="1"/>
</dbReference>
<dbReference type="KEGG" id="coh:EAV92_19605"/>
<dbReference type="PANTHER" id="PTHR43155">
    <property type="entry name" value="CYCLIC DI-GMP PHOSPHODIESTERASE PA4108-RELATED"/>
    <property type="match status" value="1"/>
</dbReference>
<dbReference type="InterPro" id="IPR037522">
    <property type="entry name" value="HD_GYP_dom"/>
</dbReference>
<dbReference type="RefSeq" id="WP_123042660.1">
    <property type="nucleotide sequence ID" value="NZ_CP033433.1"/>
</dbReference>
<dbReference type="EMBL" id="CP033433">
    <property type="protein sequence ID" value="AYQ74581.1"/>
    <property type="molecule type" value="Genomic_DNA"/>
</dbReference>
<dbReference type="AlphaFoldDB" id="A0A3G3K337"/>
<organism evidence="2 3">
    <name type="scientific">Cohnella candidum</name>
    <dbReference type="NCBI Taxonomy" id="2674991"/>
    <lineage>
        <taxon>Bacteria</taxon>
        <taxon>Bacillati</taxon>
        <taxon>Bacillota</taxon>
        <taxon>Bacilli</taxon>
        <taxon>Bacillales</taxon>
        <taxon>Paenibacillaceae</taxon>
        <taxon>Cohnella</taxon>
    </lineage>
</organism>
<dbReference type="PROSITE" id="PS51832">
    <property type="entry name" value="HD_GYP"/>
    <property type="match status" value="1"/>
</dbReference>
<evidence type="ECO:0000313" key="3">
    <source>
        <dbReference type="Proteomes" id="UP000269097"/>
    </source>
</evidence>
<name>A0A3G3K337_9BACL</name>
<dbReference type="Pfam" id="PF13487">
    <property type="entry name" value="HD_5"/>
    <property type="match status" value="1"/>
</dbReference>
<dbReference type="CDD" id="cd00077">
    <property type="entry name" value="HDc"/>
    <property type="match status" value="1"/>
</dbReference>
<dbReference type="Proteomes" id="UP000269097">
    <property type="component" value="Chromosome"/>
</dbReference>
<sequence>MPVVSVMQAQIGDRLGCDVQTALGSVLMEEGRSLTDRDLEILQAFLIPTVDIRRAGLEEVDPDSATEDNGGAATEVKLSSLQQEFVNMEKLLKRTFSMITSGMKLPVLELRNGLGALLAHIDDYNVISFLVPGGSSKEDVLLRNSVLCALTSYLLAKWNKFPEKDWLQIAMAGLLHDIGNVKVDSAILNKSGRLTNEELQEIRQHTVYGFRLLEGGTALNQGVWLAALQHHERIDGSGYPMKVRGDKIHPYAKIVAIADMYHAMTSNRNYKKAESPYLVLEELLAESFGKLDPLFVQTFIDRTTQFHYGVFVRLNDGRIGEIVFSDRNNPTRPMVSVHGNIINLMQERQLFIREVFATN</sequence>
<dbReference type="SUPFAM" id="SSF109604">
    <property type="entry name" value="HD-domain/PDEase-like"/>
    <property type="match status" value="1"/>
</dbReference>
<dbReference type="PANTHER" id="PTHR43155:SF2">
    <property type="entry name" value="CYCLIC DI-GMP PHOSPHODIESTERASE PA4108"/>
    <property type="match status" value="1"/>
</dbReference>
<gene>
    <name evidence="2" type="ORF">EAV92_19605</name>
</gene>
<evidence type="ECO:0000313" key="2">
    <source>
        <dbReference type="EMBL" id="AYQ74581.1"/>
    </source>
</evidence>
<feature type="domain" description="HD-GYP" evidence="1">
    <location>
        <begin position="119"/>
        <end position="315"/>
    </location>
</feature>
<dbReference type="InterPro" id="IPR003607">
    <property type="entry name" value="HD/PDEase_dom"/>
</dbReference>
<reference evidence="2 3" key="1">
    <citation type="submission" date="2018-10" db="EMBL/GenBank/DDBJ databases">
        <title>Genome Sequence of Cohnella sp.</title>
        <authorList>
            <person name="Srinivasan S."/>
            <person name="Kim M.K."/>
        </authorList>
    </citation>
    <scope>NUCLEOTIDE SEQUENCE [LARGE SCALE GENOMIC DNA]</scope>
    <source>
        <strain evidence="2 3">18JY8-7</strain>
    </source>
</reference>
<dbReference type="SMART" id="SM00471">
    <property type="entry name" value="HDc"/>
    <property type="match status" value="1"/>
</dbReference>
<protein>
    <submittedName>
        <fullName evidence="2">HD-GYP domain-containing protein</fullName>
    </submittedName>
</protein>
<proteinExistence type="predicted"/>